<name>A0A9D4GU05_DREPO</name>
<dbReference type="SUPFAM" id="SSF101898">
    <property type="entry name" value="NHL repeat"/>
    <property type="match status" value="1"/>
</dbReference>
<dbReference type="Gene3D" id="2.120.10.30">
    <property type="entry name" value="TolB, C-terminal domain"/>
    <property type="match status" value="1"/>
</dbReference>
<accession>A0A9D4GU05</accession>
<comment type="caution">
    <text evidence="1">The sequence shown here is derived from an EMBL/GenBank/DDBJ whole genome shotgun (WGS) entry which is preliminary data.</text>
</comment>
<evidence type="ECO:0000313" key="2">
    <source>
        <dbReference type="Proteomes" id="UP000828390"/>
    </source>
</evidence>
<proteinExistence type="predicted"/>
<dbReference type="EMBL" id="JAIWYP010000005">
    <property type="protein sequence ID" value="KAH3821459.1"/>
    <property type="molecule type" value="Genomic_DNA"/>
</dbReference>
<evidence type="ECO:0000313" key="1">
    <source>
        <dbReference type="EMBL" id="KAH3821459.1"/>
    </source>
</evidence>
<organism evidence="1 2">
    <name type="scientific">Dreissena polymorpha</name>
    <name type="common">Zebra mussel</name>
    <name type="synonym">Mytilus polymorpha</name>
    <dbReference type="NCBI Taxonomy" id="45954"/>
    <lineage>
        <taxon>Eukaryota</taxon>
        <taxon>Metazoa</taxon>
        <taxon>Spiralia</taxon>
        <taxon>Lophotrochozoa</taxon>
        <taxon>Mollusca</taxon>
        <taxon>Bivalvia</taxon>
        <taxon>Autobranchia</taxon>
        <taxon>Heteroconchia</taxon>
        <taxon>Euheterodonta</taxon>
        <taxon>Imparidentia</taxon>
        <taxon>Neoheterodontei</taxon>
        <taxon>Myida</taxon>
        <taxon>Dreissenoidea</taxon>
        <taxon>Dreissenidae</taxon>
        <taxon>Dreissena</taxon>
    </lineage>
</organism>
<reference evidence="1" key="1">
    <citation type="journal article" date="2019" name="bioRxiv">
        <title>The Genome of the Zebra Mussel, Dreissena polymorpha: A Resource for Invasive Species Research.</title>
        <authorList>
            <person name="McCartney M.A."/>
            <person name="Auch B."/>
            <person name="Kono T."/>
            <person name="Mallez S."/>
            <person name="Zhang Y."/>
            <person name="Obille A."/>
            <person name="Becker A."/>
            <person name="Abrahante J.E."/>
            <person name="Garbe J."/>
            <person name="Badalamenti J.P."/>
            <person name="Herman A."/>
            <person name="Mangelson H."/>
            <person name="Liachko I."/>
            <person name="Sullivan S."/>
            <person name="Sone E.D."/>
            <person name="Koren S."/>
            <person name="Silverstein K.A.T."/>
            <person name="Beckman K.B."/>
            <person name="Gohl D.M."/>
        </authorList>
    </citation>
    <scope>NUCLEOTIDE SEQUENCE</scope>
    <source>
        <strain evidence="1">Duluth1</strain>
        <tissue evidence="1">Whole animal</tissue>
    </source>
</reference>
<dbReference type="InterPro" id="IPR011042">
    <property type="entry name" value="6-blade_b-propeller_TolB-like"/>
</dbReference>
<dbReference type="Proteomes" id="UP000828390">
    <property type="component" value="Unassembled WGS sequence"/>
</dbReference>
<sequence length="129" mass="14534">MSQNINNEYILTFPKEGTILSMNTVGKIQFSFSNKDFIRLCGLGFPSKTSGASRLHLVEQEVAFLPSEIACDAIGQVFVSDWLNKTVFLFDEKLSMLRTLGDSFFGPNAWCYDKRNNALVVADRKLKQV</sequence>
<dbReference type="AlphaFoldDB" id="A0A9D4GU05"/>
<reference evidence="1" key="2">
    <citation type="submission" date="2020-11" db="EMBL/GenBank/DDBJ databases">
        <authorList>
            <person name="McCartney M.A."/>
            <person name="Auch B."/>
            <person name="Kono T."/>
            <person name="Mallez S."/>
            <person name="Becker A."/>
            <person name="Gohl D.M."/>
            <person name="Silverstein K.A.T."/>
            <person name="Koren S."/>
            <person name="Bechman K.B."/>
            <person name="Herman A."/>
            <person name="Abrahante J.E."/>
            <person name="Garbe J."/>
        </authorList>
    </citation>
    <scope>NUCLEOTIDE SEQUENCE</scope>
    <source>
        <strain evidence="1">Duluth1</strain>
        <tissue evidence="1">Whole animal</tissue>
    </source>
</reference>
<protein>
    <submittedName>
        <fullName evidence="1">Uncharacterized protein</fullName>
    </submittedName>
</protein>
<keyword evidence="2" id="KW-1185">Reference proteome</keyword>
<gene>
    <name evidence="1" type="ORF">DPMN_123223</name>
</gene>